<protein>
    <submittedName>
        <fullName evidence="2">Glycosyltransferase family 2 protein</fullName>
        <ecNumber evidence="2">2.4.-.-</ecNumber>
    </submittedName>
</protein>
<name>A0ABV9PFD4_9FLAO</name>
<feature type="domain" description="Glycosyltransferase 2-like" evidence="1">
    <location>
        <begin position="12"/>
        <end position="189"/>
    </location>
</feature>
<reference evidence="3" key="1">
    <citation type="journal article" date="2019" name="Int. J. Syst. Evol. Microbiol.">
        <title>The Global Catalogue of Microorganisms (GCM) 10K type strain sequencing project: providing services to taxonomists for standard genome sequencing and annotation.</title>
        <authorList>
            <consortium name="The Broad Institute Genomics Platform"/>
            <consortium name="The Broad Institute Genome Sequencing Center for Infectious Disease"/>
            <person name="Wu L."/>
            <person name="Ma J."/>
        </authorList>
    </citation>
    <scope>NUCLEOTIDE SEQUENCE [LARGE SCALE GENOMIC DNA]</scope>
    <source>
        <strain evidence="3">WYCCWR 13023</strain>
    </source>
</reference>
<accession>A0ABV9PFD4</accession>
<dbReference type="RefSeq" id="WP_213258884.1">
    <property type="nucleotide sequence ID" value="NZ_JAGYWA010000006.1"/>
</dbReference>
<evidence type="ECO:0000259" key="1">
    <source>
        <dbReference type="Pfam" id="PF00535"/>
    </source>
</evidence>
<dbReference type="PANTHER" id="PTHR43179:SF11">
    <property type="entry name" value="GLYCOSYL TRANSFERASE"/>
    <property type="match status" value="1"/>
</dbReference>
<dbReference type="InterPro" id="IPR029044">
    <property type="entry name" value="Nucleotide-diphossugar_trans"/>
</dbReference>
<keyword evidence="2" id="KW-0808">Transferase</keyword>
<dbReference type="PANTHER" id="PTHR43179">
    <property type="entry name" value="RHAMNOSYLTRANSFERASE WBBL"/>
    <property type="match status" value="1"/>
</dbReference>
<dbReference type="SUPFAM" id="SSF53448">
    <property type="entry name" value="Nucleotide-diphospho-sugar transferases"/>
    <property type="match status" value="1"/>
</dbReference>
<keyword evidence="2" id="KW-0328">Glycosyltransferase</keyword>
<dbReference type="Pfam" id="PF00535">
    <property type="entry name" value="Glycos_transf_2"/>
    <property type="match status" value="1"/>
</dbReference>
<evidence type="ECO:0000313" key="3">
    <source>
        <dbReference type="Proteomes" id="UP001595935"/>
    </source>
</evidence>
<dbReference type="EMBL" id="JBHSGV010000006">
    <property type="protein sequence ID" value="MFC4748944.1"/>
    <property type="molecule type" value="Genomic_DNA"/>
</dbReference>
<organism evidence="2 3">
    <name type="scientific">Flavobacterium branchiicola</name>
    <dbReference type="NCBI Taxonomy" id="1114875"/>
    <lineage>
        <taxon>Bacteria</taxon>
        <taxon>Pseudomonadati</taxon>
        <taxon>Bacteroidota</taxon>
        <taxon>Flavobacteriia</taxon>
        <taxon>Flavobacteriales</taxon>
        <taxon>Flavobacteriaceae</taxon>
        <taxon>Flavobacterium</taxon>
    </lineage>
</organism>
<dbReference type="EC" id="2.4.-.-" evidence="2"/>
<gene>
    <name evidence="2" type="ORF">ACFO5S_15930</name>
</gene>
<dbReference type="Proteomes" id="UP001595935">
    <property type="component" value="Unassembled WGS sequence"/>
</dbReference>
<keyword evidence="3" id="KW-1185">Reference proteome</keyword>
<dbReference type="GO" id="GO:0016757">
    <property type="term" value="F:glycosyltransferase activity"/>
    <property type="evidence" value="ECO:0007669"/>
    <property type="project" value="UniProtKB-KW"/>
</dbReference>
<proteinExistence type="predicted"/>
<comment type="caution">
    <text evidence="2">The sequence shown here is derived from an EMBL/GenBank/DDBJ whole genome shotgun (WGS) entry which is preliminary data.</text>
</comment>
<dbReference type="Gene3D" id="3.90.550.10">
    <property type="entry name" value="Spore Coat Polysaccharide Biosynthesis Protein SpsA, Chain A"/>
    <property type="match status" value="1"/>
</dbReference>
<evidence type="ECO:0000313" key="2">
    <source>
        <dbReference type="EMBL" id="MFC4748944.1"/>
    </source>
</evidence>
<sequence length="297" mass="34430">MGENSLSGKIAIISILYKSDELLEDFFQSLSLQKNANFTLFLLDNDANDTTKEIVYSLSDKYNLSNSVQYIECKDNSGFARGNNIVLQEVLKNDFEYILLANNDVFFTQANLLSSLKDKCAISKVVTPQILYYGTNEIWFSGGYINKYKGLNIHENEFKPISEVKQDERFVEFAPACFLMVHKNIFEKIGLFDEKFFVYWEDVDFCVRINNSGFKILLDPSLNIEHKVSVSTGGRASLFSTYYFLRNRLYFIRKHFKGIEFLSSLFYTYLTSFAKILLYDMPRKKVIIKAVKDSKLM</sequence>
<dbReference type="InterPro" id="IPR001173">
    <property type="entry name" value="Glyco_trans_2-like"/>
</dbReference>